<dbReference type="EMBL" id="JARVKM010000052">
    <property type="protein sequence ID" value="KAK9773298.1"/>
    <property type="molecule type" value="Genomic_DNA"/>
</dbReference>
<proteinExistence type="inferred from homology"/>
<dbReference type="InterPro" id="IPR013595">
    <property type="entry name" value="Pept_S33_TAP-like_C"/>
</dbReference>
<evidence type="ECO:0000256" key="3">
    <source>
        <dbReference type="SAM" id="MobiDB-lite"/>
    </source>
</evidence>
<feature type="compositionally biased region" description="Polar residues" evidence="3">
    <location>
        <begin position="701"/>
        <end position="714"/>
    </location>
</feature>
<dbReference type="InterPro" id="IPR000073">
    <property type="entry name" value="AB_hydrolase_1"/>
</dbReference>
<dbReference type="Pfam" id="PF08386">
    <property type="entry name" value="Abhydrolase_4"/>
    <property type="match status" value="1"/>
</dbReference>
<evidence type="ECO:0000256" key="1">
    <source>
        <dbReference type="ARBA" id="ARBA00010088"/>
    </source>
</evidence>
<dbReference type="Gene3D" id="3.40.50.1820">
    <property type="entry name" value="alpha/beta hydrolase"/>
    <property type="match status" value="1"/>
</dbReference>
<evidence type="ECO:0000313" key="8">
    <source>
        <dbReference type="Proteomes" id="UP001465668"/>
    </source>
</evidence>
<dbReference type="InterPro" id="IPR051601">
    <property type="entry name" value="Serine_prot/Carboxylest_S33"/>
</dbReference>
<accession>A0ABR2XHM6</accession>
<dbReference type="InterPro" id="IPR000477">
    <property type="entry name" value="RT_dom"/>
</dbReference>
<name>A0ABR2XHM6_9PEZI</name>
<dbReference type="SUPFAM" id="SSF53474">
    <property type="entry name" value="alpha/beta-Hydrolases"/>
    <property type="match status" value="2"/>
</dbReference>
<sequence>MRSAIQLALASAALAKPLTPRYAQNSTSGAINWGPCAFNSTVTVLCGSLEVPLDYTDSSSNETVSLDLVKVPAAATPSKGSILFNFGGPGEEAVQTLGVTYGAYLQNATGGYHDLIAFDPRGTANALGYSCFENDVERALVSAQYPLVAGDASEFELGTLWANSKILANYCEARTQNISELIGTAFVARDLMQVVDALGEDGLLRYWGFSYGSVLGATVAAMFPDRMDKLILDGVVNGHDYYHKSGIDVDQLDSADATFTAVLEECIKAGDRCALSQVNSTALELQATLMGLADDIKAAPIAVNNTVIDYNFVLDAIYYSIKYPSLFQTIAPYILDILNRQNLDDVVAFGAKLIQGATGGRPEALYGIKGSDTIPHYDNLAAAMPDIEYMQQASPLFWGVAGSALTLLAQWPFKAKEVYSGDFNTKTPNPILFIGNTWDPATSLSSARNMSASFEGSVVLEQHGYGSDIASACDALYMCSNADRMRWMVYTSTVGSKSLRRFTWAEMSLCERSLFRCESHCCTQALPRPLYTVVRATSDCVTAYDKVVRQKLLDILARKGIPKCLLAFLCSFLSDRRTTIAIPGYESVEMSINVGSAQGSPLSSILFAFYTSPILEYLANKKNAISDIPFFCWCYADDFNIIGWSESHKSNCRGLTEIHEVLMAIFGKELPQRDLDRDGSANNTTSDVSFVEDETLSCSETFTVDNAPTASSIDDASPSRDPTDLDKASAASSADRGETDASLDNSNSIERLASPSDNAEGESSGGGGDDTQAEQDLDGLENIGQETTVLG</sequence>
<feature type="region of interest" description="Disordered" evidence="3">
    <location>
        <begin position="701"/>
        <end position="791"/>
    </location>
</feature>
<feature type="domain" description="Peptidase S33 tripeptidyl aminopeptidase-like C-terminal" evidence="6">
    <location>
        <begin position="409"/>
        <end position="470"/>
    </location>
</feature>
<evidence type="ECO:0000259" key="5">
    <source>
        <dbReference type="Pfam" id="PF00561"/>
    </source>
</evidence>
<keyword evidence="8" id="KW-1185">Reference proteome</keyword>
<dbReference type="InterPro" id="IPR029058">
    <property type="entry name" value="AB_hydrolase_fold"/>
</dbReference>
<evidence type="ECO:0000259" key="6">
    <source>
        <dbReference type="Pfam" id="PF08386"/>
    </source>
</evidence>
<protein>
    <submittedName>
        <fullName evidence="7">TAP-like protein-domain-containing protein</fullName>
    </submittedName>
</protein>
<dbReference type="PANTHER" id="PTHR43248:SF25">
    <property type="entry name" value="AB HYDROLASE-1 DOMAIN-CONTAINING PROTEIN-RELATED"/>
    <property type="match status" value="1"/>
</dbReference>
<dbReference type="Pfam" id="PF00561">
    <property type="entry name" value="Abhydrolase_1"/>
    <property type="match status" value="1"/>
</dbReference>
<feature type="region of interest" description="Disordered" evidence="3">
    <location>
        <begin position="673"/>
        <end position="692"/>
    </location>
</feature>
<comment type="similarity">
    <text evidence="1">Belongs to the peptidase S33 family.</text>
</comment>
<dbReference type="Proteomes" id="UP001465668">
    <property type="component" value="Unassembled WGS sequence"/>
</dbReference>
<keyword evidence="2" id="KW-0378">Hydrolase</keyword>
<comment type="caution">
    <text evidence="7">The sequence shown here is derived from an EMBL/GenBank/DDBJ whole genome shotgun (WGS) entry which is preliminary data.</text>
</comment>
<dbReference type="Pfam" id="PF00078">
    <property type="entry name" value="RVT_1"/>
    <property type="match status" value="1"/>
</dbReference>
<evidence type="ECO:0000256" key="2">
    <source>
        <dbReference type="ARBA" id="ARBA00022801"/>
    </source>
</evidence>
<reference evidence="7 8" key="1">
    <citation type="submission" date="2024-02" db="EMBL/GenBank/DDBJ databases">
        <title>First draft genome assembly of two strains of Seiridium cardinale.</title>
        <authorList>
            <person name="Emiliani G."/>
            <person name="Scali E."/>
        </authorList>
    </citation>
    <scope>NUCLEOTIDE SEQUENCE [LARGE SCALE GENOMIC DNA]</scope>
    <source>
        <strain evidence="7 8">BM-138-000479</strain>
    </source>
</reference>
<gene>
    <name evidence="7" type="ORF">SCAR479_10027</name>
</gene>
<feature type="domain" description="Reverse transcriptase" evidence="4">
    <location>
        <begin position="536"/>
        <end position="655"/>
    </location>
</feature>
<organism evidence="7 8">
    <name type="scientific">Seiridium cardinale</name>
    <dbReference type="NCBI Taxonomy" id="138064"/>
    <lineage>
        <taxon>Eukaryota</taxon>
        <taxon>Fungi</taxon>
        <taxon>Dikarya</taxon>
        <taxon>Ascomycota</taxon>
        <taxon>Pezizomycotina</taxon>
        <taxon>Sordariomycetes</taxon>
        <taxon>Xylariomycetidae</taxon>
        <taxon>Amphisphaeriales</taxon>
        <taxon>Sporocadaceae</taxon>
        <taxon>Seiridium</taxon>
    </lineage>
</organism>
<feature type="domain" description="AB hydrolase-1" evidence="5">
    <location>
        <begin position="113"/>
        <end position="241"/>
    </location>
</feature>
<evidence type="ECO:0000259" key="4">
    <source>
        <dbReference type="Pfam" id="PF00078"/>
    </source>
</evidence>
<evidence type="ECO:0000313" key="7">
    <source>
        <dbReference type="EMBL" id="KAK9773298.1"/>
    </source>
</evidence>
<dbReference type="PANTHER" id="PTHR43248">
    <property type="entry name" value="2-SUCCINYL-6-HYDROXY-2,4-CYCLOHEXADIENE-1-CARBOXYLATE SYNTHASE"/>
    <property type="match status" value="1"/>
</dbReference>
<feature type="compositionally biased region" description="Basic and acidic residues" evidence="3">
    <location>
        <begin position="717"/>
        <end position="727"/>
    </location>
</feature>